<evidence type="ECO:0000256" key="5">
    <source>
        <dbReference type="ARBA" id="ARBA00022630"/>
    </source>
</evidence>
<feature type="binding site" evidence="12">
    <location>
        <position position="240"/>
    </location>
    <ligand>
        <name>FAD</name>
        <dbReference type="ChEBI" id="CHEBI:57692"/>
    </ligand>
</feature>
<name>A0AAW0AAV1_9AGAR</name>
<keyword evidence="7" id="KW-0809">Transit peptide</keyword>
<dbReference type="PANTHER" id="PTHR43153">
    <property type="entry name" value="ELECTRON TRANSFER FLAVOPROTEIN ALPHA"/>
    <property type="match status" value="1"/>
</dbReference>
<dbReference type="GO" id="GO:0033539">
    <property type="term" value="P:fatty acid beta-oxidation using acyl-CoA dehydrogenase"/>
    <property type="evidence" value="ECO:0007669"/>
    <property type="project" value="TreeGrafter"/>
</dbReference>
<evidence type="ECO:0000256" key="11">
    <source>
        <dbReference type="PIRNR" id="PIRNR000089"/>
    </source>
</evidence>
<dbReference type="AlphaFoldDB" id="A0AAW0AAV1"/>
<dbReference type="InterPro" id="IPR029035">
    <property type="entry name" value="DHS-like_NAD/FAD-binding_dom"/>
</dbReference>
<evidence type="ECO:0000256" key="4">
    <source>
        <dbReference type="ARBA" id="ARBA00022448"/>
    </source>
</evidence>
<dbReference type="InterPro" id="IPR033947">
    <property type="entry name" value="ETF_alpha_N"/>
</dbReference>
<evidence type="ECO:0000256" key="9">
    <source>
        <dbReference type="ARBA" id="ARBA00023128"/>
    </source>
</evidence>
<keyword evidence="5 11" id="KW-0285">Flavoprotein</keyword>
<comment type="caution">
    <text evidence="14">The sequence shown here is derived from an EMBL/GenBank/DDBJ whole genome shotgun (WGS) entry which is preliminary data.</text>
</comment>
<evidence type="ECO:0000256" key="7">
    <source>
        <dbReference type="ARBA" id="ARBA00022946"/>
    </source>
</evidence>
<dbReference type="PIRSF" id="PIRSF000089">
    <property type="entry name" value="Electra_flavoP_a"/>
    <property type="match status" value="1"/>
</dbReference>
<evidence type="ECO:0000256" key="8">
    <source>
        <dbReference type="ARBA" id="ARBA00022982"/>
    </source>
</evidence>
<dbReference type="PROSITE" id="PS00696">
    <property type="entry name" value="ETF_ALPHA"/>
    <property type="match status" value="1"/>
</dbReference>
<organism evidence="14 15">
    <name type="scientific">Favolaschia claudopus</name>
    <dbReference type="NCBI Taxonomy" id="2862362"/>
    <lineage>
        <taxon>Eukaryota</taxon>
        <taxon>Fungi</taxon>
        <taxon>Dikarya</taxon>
        <taxon>Basidiomycota</taxon>
        <taxon>Agaricomycotina</taxon>
        <taxon>Agaricomycetes</taxon>
        <taxon>Agaricomycetidae</taxon>
        <taxon>Agaricales</taxon>
        <taxon>Marasmiineae</taxon>
        <taxon>Mycenaceae</taxon>
        <taxon>Favolaschia</taxon>
    </lineage>
</organism>
<dbReference type="FunFam" id="3.40.50.1220:FF:000001">
    <property type="entry name" value="Electron transfer flavoprotein, alpha subunit"/>
    <property type="match status" value="1"/>
</dbReference>
<evidence type="ECO:0000256" key="1">
    <source>
        <dbReference type="ARBA" id="ARBA00004305"/>
    </source>
</evidence>
<evidence type="ECO:0000256" key="6">
    <source>
        <dbReference type="ARBA" id="ARBA00022827"/>
    </source>
</evidence>
<accession>A0AAW0AAV1</accession>
<dbReference type="InterPro" id="IPR018206">
    <property type="entry name" value="ETF_asu_C_CS"/>
</dbReference>
<dbReference type="Pfam" id="PF00766">
    <property type="entry name" value="ETF_alpha"/>
    <property type="match status" value="1"/>
</dbReference>
<evidence type="ECO:0000256" key="3">
    <source>
        <dbReference type="ARBA" id="ARBA00011355"/>
    </source>
</evidence>
<feature type="domain" description="Electron transfer flavoprotein alpha/beta-subunit N-terminal" evidence="13">
    <location>
        <begin position="27"/>
        <end position="219"/>
    </location>
</feature>
<feature type="binding site" evidence="12">
    <location>
        <begin position="297"/>
        <end position="304"/>
    </location>
    <ligand>
        <name>FAD</name>
        <dbReference type="ChEBI" id="CHEBI:57692"/>
    </ligand>
</feature>
<reference evidence="14 15" key="1">
    <citation type="journal article" date="2024" name="J Genomics">
        <title>Draft genome sequencing and assembly of Favolaschia claudopus CIRM-BRFM 2984 isolated from oak limbs.</title>
        <authorList>
            <person name="Navarro D."/>
            <person name="Drula E."/>
            <person name="Chaduli D."/>
            <person name="Cazenave R."/>
            <person name="Ahrendt S."/>
            <person name="Wang J."/>
            <person name="Lipzen A."/>
            <person name="Daum C."/>
            <person name="Barry K."/>
            <person name="Grigoriev I.V."/>
            <person name="Favel A."/>
            <person name="Rosso M.N."/>
            <person name="Martin F."/>
        </authorList>
    </citation>
    <scope>NUCLEOTIDE SEQUENCE [LARGE SCALE GENOMIC DNA]</scope>
    <source>
        <strain evidence="14 15">CIRM-BRFM 2984</strain>
    </source>
</reference>
<dbReference type="SUPFAM" id="SSF52402">
    <property type="entry name" value="Adenine nucleotide alpha hydrolases-like"/>
    <property type="match status" value="1"/>
</dbReference>
<evidence type="ECO:0000256" key="2">
    <source>
        <dbReference type="ARBA" id="ARBA00005817"/>
    </source>
</evidence>
<feature type="binding site" evidence="12">
    <location>
        <begin position="266"/>
        <end position="267"/>
    </location>
    <ligand>
        <name>FAD</name>
        <dbReference type="ChEBI" id="CHEBI:57692"/>
    </ligand>
</feature>
<keyword evidence="9 11" id="KW-0496">Mitochondrion</keyword>
<comment type="function">
    <text evidence="10 11">The electron transfer flavoprotein serves as a specific electron acceptor for several dehydrogenases, including five acyl-CoA dehydrogenases, glutaryl-CoA and sarcosine dehydrogenase. It transfers the electrons to the main mitochondrial respiratory chain via ETF-ubiquinone oxidoreductase (ETF dehydrogenase).</text>
</comment>
<keyword evidence="15" id="KW-1185">Reference proteome</keyword>
<dbReference type="InterPro" id="IPR001308">
    <property type="entry name" value="ETF_a/FixB"/>
</dbReference>
<dbReference type="CDD" id="cd01715">
    <property type="entry name" value="ETF_alpha"/>
    <property type="match status" value="1"/>
</dbReference>
<dbReference type="GO" id="GO:0009055">
    <property type="term" value="F:electron transfer activity"/>
    <property type="evidence" value="ECO:0007669"/>
    <property type="project" value="InterPro"/>
</dbReference>
<dbReference type="Proteomes" id="UP001362999">
    <property type="component" value="Unassembled WGS sequence"/>
</dbReference>
<dbReference type="PANTHER" id="PTHR43153:SF1">
    <property type="entry name" value="ELECTRON TRANSFER FLAVOPROTEIN SUBUNIT ALPHA, MITOCHONDRIAL"/>
    <property type="match status" value="1"/>
</dbReference>
<feature type="binding site" evidence="12">
    <location>
        <begin position="280"/>
        <end position="284"/>
    </location>
    <ligand>
        <name>FAD</name>
        <dbReference type="ChEBI" id="CHEBI:57692"/>
    </ligand>
</feature>
<dbReference type="InterPro" id="IPR014731">
    <property type="entry name" value="ETF_asu_C"/>
</dbReference>
<dbReference type="SMART" id="SM00893">
    <property type="entry name" value="ETF"/>
    <property type="match status" value="1"/>
</dbReference>
<dbReference type="EMBL" id="JAWWNJ010000077">
    <property type="protein sequence ID" value="KAK7005665.1"/>
    <property type="molecule type" value="Genomic_DNA"/>
</dbReference>
<keyword evidence="6 11" id="KW-0274">FAD</keyword>
<protein>
    <recommendedName>
        <fullName evidence="11">Probable electron transfer flavoprotein subunit alpha</fullName>
    </recommendedName>
</protein>
<comment type="subcellular location">
    <subcellularLocation>
        <location evidence="1 11">Mitochondrion matrix</location>
    </subcellularLocation>
</comment>
<dbReference type="SUPFAM" id="SSF52467">
    <property type="entry name" value="DHS-like NAD/FAD-binding domain"/>
    <property type="match status" value="1"/>
</dbReference>
<evidence type="ECO:0000256" key="10">
    <source>
        <dbReference type="ARBA" id="ARBA00025416"/>
    </source>
</evidence>
<comment type="cofactor">
    <cofactor evidence="11 12">
        <name>FAD</name>
        <dbReference type="ChEBI" id="CHEBI:57692"/>
    </cofactor>
    <text evidence="11 12">Binds 1 FAD per dimer.</text>
</comment>
<evidence type="ECO:0000313" key="14">
    <source>
        <dbReference type="EMBL" id="KAK7005665.1"/>
    </source>
</evidence>
<sequence>MFRLQRRTAGSLRAFLRGYATSPSPHALVFLEHRQGVIDTASLSALTAAQQLGGEVTGLVVGGPDHVPAVVEKAKKLKGVSSLLHSTSAQYSEPSAETLSLLLEKLLSPDSSPFTHVVSAHTASAKSLLPRVAARLDLPAVSDITSLEHDSSSNSTTFTRPIYAGNAIATVKAPSSIRIKFFTVRSTAFSAASFAETDAEDKAVDPITVDNPLTEHVQTLLTKSDRPELGAASRVVSGGRALKNAETFQSTLYPLADALGAAVGASRAAVDAGYADNSLQVGQTGKVVAPELYMAFGISGAIQHLAGMKDSKLIVAVNKDPDAPIFQVADVGLVADLFDVVPELVKKLKE</sequence>
<comment type="similarity">
    <text evidence="2 11">Belongs to the ETF alpha-subunit/FixB family.</text>
</comment>
<dbReference type="InterPro" id="IPR014730">
    <property type="entry name" value="ETF_a/b_N"/>
</dbReference>
<feature type="binding site" evidence="12">
    <location>
        <position position="318"/>
    </location>
    <ligand>
        <name>FAD</name>
        <dbReference type="ChEBI" id="CHEBI:57692"/>
    </ligand>
</feature>
<evidence type="ECO:0000256" key="12">
    <source>
        <dbReference type="PIRSR" id="PIRSR000089-1"/>
    </source>
</evidence>
<dbReference type="GO" id="GO:0005759">
    <property type="term" value="C:mitochondrial matrix"/>
    <property type="evidence" value="ECO:0007669"/>
    <property type="project" value="UniProtKB-SubCell"/>
</dbReference>
<keyword evidence="8 11" id="KW-0249">Electron transport</keyword>
<proteinExistence type="inferred from homology"/>
<gene>
    <name evidence="14" type="ORF">R3P38DRAFT_3038858</name>
</gene>
<dbReference type="InterPro" id="IPR014729">
    <property type="entry name" value="Rossmann-like_a/b/a_fold"/>
</dbReference>
<evidence type="ECO:0000259" key="13">
    <source>
        <dbReference type="SMART" id="SM00893"/>
    </source>
</evidence>
<keyword evidence="4 11" id="KW-0813">Transport</keyword>
<dbReference type="Gene3D" id="3.40.50.620">
    <property type="entry name" value="HUPs"/>
    <property type="match status" value="1"/>
</dbReference>
<dbReference type="GO" id="GO:0050660">
    <property type="term" value="F:flavin adenine dinucleotide binding"/>
    <property type="evidence" value="ECO:0007669"/>
    <property type="project" value="InterPro"/>
</dbReference>
<dbReference type="Gene3D" id="3.40.50.1220">
    <property type="entry name" value="TPP-binding domain"/>
    <property type="match status" value="1"/>
</dbReference>
<evidence type="ECO:0000313" key="15">
    <source>
        <dbReference type="Proteomes" id="UP001362999"/>
    </source>
</evidence>
<comment type="subunit">
    <text evidence="3 11">Heterodimer of an alpha and a beta subunit.</text>
</comment>
<dbReference type="Pfam" id="PF01012">
    <property type="entry name" value="ETF"/>
    <property type="match status" value="1"/>
</dbReference>